<proteinExistence type="predicted"/>
<dbReference type="PANTHER" id="PTHR43788:SF6">
    <property type="entry name" value="DNA HELICASE B"/>
    <property type="match status" value="1"/>
</dbReference>
<dbReference type="Proteomes" id="UP001528411">
    <property type="component" value="Unassembled WGS sequence"/>
</dbReference>
<gene>
    <name evidence="3" type="ORF">PN838_01975</name>
</gene>
<evidence type="ECO:0000256" key="2">
    <source>
        <dbReference type="ARBA" id="ARBA00022840"/>
    </source>
</evidence>
<dbReference type="PANTHER" id="PTHR43788">
    <property type="entry name" value="DNA2/NAM7 HELICASE FAMILY MEMBER"/>
    <property type="match status" value="1"/>
</dbReference>
<keyword evidence="1" id="KW-0547">Nucleotide-binding</keyword>
<dbReference type="InterPro" id="IPR027417">
    <property type="entry name" value="P-loop_NTPase"/>
</dbReference>
<reference evidence="3 4" key="1">
    <citation type="submission" date="2023-01" db="EMBL/GenBank/DDBJ databases">
        <title>Psychrosphaera sp. nov., isolated from marine algae.</title>
        <authorList>
            <person name="Bayburt H."/>
            <person name="Choi B.J."/>
            <person name="Kim J.M."/>
            <person name="Choi D.G."/>
            <person name="Jeon C.O."/>
        </authorList>
    </citation>
    <scope>NUCLEOTIDE SEQUENCE [LARGE SCALE GENOMIC DNA]</scope>
    <source>
        <strain evidence="3 4">G1-22</strain>
    </source>
</reference>
<dbReference type="Gene3D" id="3.40.50.300">
    <property type="entry name" value="P-loop containing nucleotide triphosphate hydrolases"/>
    <property type="match status" value="1"/>
</dbReference>
<evidence type="ECO:0000313" key="4">
    <source>
        <dbReference type="Proteomes" id="UP001528411"/>
    </source>
</evidence>
<comment type="caution">
    <text evidence="3">The sequence shown here is derived from an EMBL/GenBank/DDBJ whole genome shotgun (WGS) entry which is preliminary data.</text>
</comment>
<protein>
    <submittedName>
        <fullName evidence="3">AAA family ATPase</fullName>
    </submittedName>
</protein>
<dbReference type="SUPFAM" id="SSF52540">
    <property type="entry name" value="P-loop containing nucleoside triphosphate hydrolases"/>
    <property type="match status" value="1"/>
</dbReference>
<dbReference type="Pfam" id="PF13245">
    <property type="entry name" value="AAA_19"/>
    <property type="match status" value="1"/>
</dbReference>
<dbReference type="InterPro" id="IPR050534">
    <property type="entry name" value="Coronavir_polyprotein_1ab"/>
</dbReference>
<keyword evidence="4" id="KW-1185">Reference proteome</keyword>
<dbReference type="RefSeq" id="WP_272179610.1">
    <property type="nucleotide sequence ID" value="NZ_JAQOMS010000002.1"/>
</dbReference>
<name>A0ABT5F8T7_9GAMM</name>
<organism evidence="3 4">
    <name type="scientific">Psychrosphaera algicola</name>
    <dbReference type="NCBI Taxonomy" id="3023714"/>
    <lineage>
        <taxon>Bacteria</taxon>
        <taxon>Pseudomonadati</taxon>
        <taxon>Pseudomonadota</taxon>
        <taxon>Gammaproteobacteria</taxon>
        <taxon>Alteromonadales</taxon>
        <taxon>Pseudoalteromonadaceae</taxon>
        <taxon>Psychrosphaera</taxon>
    </lineage>
</organism>
<dbReference type="EMBL" id="JAQOMS010000002">
    <property type="protein sequence ID" value="MDC2887831.1"/>
    <property type="molecule type" value="Genomic_DNA"/>
</dbReference>
<evidence type="ECO:0000313" key="3">
    <source>
        <dbReference type="EMBL" id="MDC2887831.1"/>
    </source>
</evidence>
<accession>A0ABT5F8T7</accession>
<keyword evidence="2" id="KW-0067">ATP-binding</keyword>
<sequence>MNFLLRTNSNTLINDNGSFMEIGSTDKSILKFDQTPVAHLLTELVANGKIESVCKHFANMIFDEHLSQNKQTEGDSSRNLLTILAAFVMDAMLKQHSCIYIDRKIISSWLAISDILELNILLPDHQIWLDTVRGETDFVQNIDDISSLSTAQQVIKPFVLWQNRFYLHRYFIAEHCIANKITKMLGRAPKQSNNKLESADEDQAENNITPRTLGFIESMFKRSDENKENDNVVDWQKVAVTNALQSQFSVISGGPGTGKTTTVVKLLAGILFDHQILGGQGKLKIAITAPTGKAALRLEESIKGALGSLDIEDELAAQVPVSASTVHRLMGSRGNGQFKHDHNNLLRLDILLIDEASMIDVTLMAKVFNALPLNCRVILIGDRQQLASVEAGNVLADFYIAQNQLSLRYLVELKRVFGLVQKVR</sequence>
<evidence type="ECO:0000256" key="1">
    <source>
        <dbReference type="ARBA" id="ARBA00022741"/>
    </source>
</evidence>